<keyword evidence="3" id="KW-1185">Reference proteome</keyword>
<accession>A0AAV7KZA1</accession>
<reference evidence="2" key="1">
    <citation type="journal article" date="2022" name="bioRxiv">
        <title>Sequencing and chromosome-scale assembly of the giantPleurodeles waltlgenome.</title>
        <authorList>
            <person name="Brown T."/>
            <person name="Elewa A."/>
            <person name="Iarovenko S."/>
            <person name="Subramanian E."/>
            <person name="Araus A.J."/>
            <person name="Petzold A."/>
            <person name="Susuki M."/>
            <person name="Suzuki K.-i.T."/>
            <person name="Hayashi T."/>
            <person name="Toyoda A."/>
            <person name="Oliveira C."/>
            <person name="Osipova E."/>
            <person name="Leigh N.D."/>
            <person name="Simon A."/>
            <person name="Yun M.H."/>
        </authorList>
    </citation>
    <scope>NUCLEOTIDE SEQUENCE</scope>
    <source>
        <strain evidence="2">20211129_DDA</strain>
        <tissue evidence="2">Liver</tissue>
    </source>
</reference>
<proteinExistence type="predicted"/>
<dbReference type="AlphaFoldDB" id="A0AAV7KZA1"/>
<dbReference type="Proteomes" id="UP001066276">
    <property type="component" value="Chromosome 12"/>
</dbReference>
<sequence length="133" mass="14701">MGGSITGGQIPVRSPHPGGAHRLPPPARSHTHRPPHQIRVTSNLSRLLESPLLVPCRHRCSGPPSPLRLASSRRDRHGRHFDFYIVPPPGRLMHSSKDAFTGAVPPKKRLSPTPEVYRKRSQWAVNESVISAL</sequence>
<evidence type="ECO:0000313" key="3">
    <source>
        <dbReference type="Proteomes" id="UP001066276"/>
    </source>
</evidence>
<dbReference type="EMBL" id="JANPWB010000016">
    <property type="protein sequence ID" value="KAJ1083714.1"/>
    <property type="molecule type" value="Genomic_DNA"/>
</dbReference>
<evidence type="ECO:0000256" key="1">
    <source>
        <dbReference type="SAM" id="MobiDB-lite"/>
    </source>
</evidence>
<name>A0AAV7KZA1_PLEWA</name>
<protein>
    <submittedName>
        <fullName evidence="2">Uncharacterized protein</fullName>
    </submittedName>
</protein>
<organism evidence="2 3">
    <name type="scientific">Pleurodeles waltl</name>
    <name type="common">Iberian ribbed newt</name>
    <dbReference type="NCBI Taxonomy" id="8319"/>
    <lineage>
        <taxon>Eukaryota</taxon>
        <taxon>Metazoa</taxon>
        <taxon>Chordata</taxon>
        <taxon>Craniata</taxon>
        <taxon>Vertebrata</taxon>
        <taxon>Euteleostomi</taxon>
        <taxon>Amphibia</taxon>
        <taxon>Batrachia</taxon>
        <taxon>Caudata</taxon>
        <taxon>Salamandroidea</taxon>
        <taxon>Salamandridae</taxon>
        <taxon>Pleurodelinae</taxon>
        <taxon>Pleurodeles</taxon>
    </lineage>
</organism>
<comment type="caution">
    <text evidence="2">The sequence shown here is derived from an EMBL/GenBank/DDBJ whole genome shotgun (WGS) entry which is preliminary data.</text>
</comment>
<gene>
    <name evidence="2" type="ORF">NDU88_003869</name>
</gene>
<evidence type="ECO:0000313" key="2">
    <source>
        <dbReference type="EMBL" id="KAJ1083714.1"/>
    </source>
</evidence>
<feature type="region of interest" description="Disordered" evidence="1">
    <location>
        <begin position="1"/>
        <end position="36"/>
    </location>
</feature>